<accession>A0A6N4A175</accession>
<keyword evidence="1" id="KW-0472">Membrane</keyword>
<name>A0A6N4A175_OENOE</name>
<proteinExistence type="predicted"/>
<organism evidence="2 3">
    <name type="scientific">Oenococcus oeni</name>
    <name type="common">Leuconostoc oenos</name>
    <dbReference type="NCBI Taxonomy" id="1247"/>
    <lineage>
        <taxon>Bacteria</taxon>
        <taxon>Bacillati</taxon>
        <taxon>Bacillota</taxon>
        <taxon>Bacilli</taxon>
        <taxon>Lactobacillales</taxon>
        <taxon>Lactobacillaceae</taxon>
        <taxon>Oenococcus</taxon>
    </lineage>
</organism>
<evidence type="ECO:0000313" key="3">
    <source>
        <dbReference type="Proteomes" id="UP000181728"/>
    </source>
</evidence>
<evidence type="ECO:0000313" key="2">
    <source>
        <dbReference type="EMBL" id="OIM21070.1"/>
    </source>
</evidence>
<comment type="caution">
    <text evidence="2">The sequence shown here is derived from an EMBL/GenBank/DDBJ whole genome shotgun (WGS) entry which is preliminary data.</text>
</comment>
<dbReference type="RefSeq" id="WP_032818395.1">
    <property type="nucleotide sequence ID" value="NZ_MLKQ01000173.1"/>
</dbReference>
<keyword evidence="1" id="KW-0812">Transmembrane</keyword>
<dbReference type="Proteomes" id="UP000181728">
    <property type="component" value="Unassembled WGS sequence"/>
</dbReference>
<keyword evidence="1" id="KW-1133">Transmembrane helix</keyword>
<sequence length="159" mass="18766">MGSLWDWLNSSWFAEGAFWRTVAIIVIFPAVCLEIQRFIQFRFRQFDLRIFSADDNGGRHLNSDLIPIKDNVLIIDILNRSRAKSIIKSSGILFDNKERLEFNDQREFELKGWDSIQISFDRNKVISLAEKYESTYIRAYIINNEGRKYRSKKFSVKSV</sequence>
<evidence type="ECO:0000256" key="1">
    <source>
        <dbReference type="SAM" id="Phobius"/>
    </source>
</evidence>
<dbReference type="AlphaFoldDB" id="A0A6N4A175"/>
<reference evidence="2 3" key="1">
    <citation type="journal article" date="2016" name="BMC Genomics">
        <title>Consensus pan-genome assembly of the specialised wine bacterium Oenococcus oeni.</title>
        <authorList>
            <person name="Sternes P.R."/>
            <person name="Borneman A.R."/>
        </authorList>
    </citation>
    <scope>NUCLEOTIDE SEQUENCE [LARGE SCALE GENOMIC DNA]</scope>
    <source>
        <strain evidence="2 3">AWRIB661</strain>
    </source>
</reference>
<gene>
    <name evidence="2" type="ORF">ATX59_05850</name>
</gene>
<dbReference type="EMBL" id="MLOK01000043">
    <property type="protein sequence ID" value="OIM21070.1"/>
    <property type="molecule type" value="Genomic_DNA"/>
</dbReference>
<protein>
    <submittedName>
        <fullName evidence="2">Uncharacterized protein</fullName>
    </submittedName>
</protein>
<feature type="transmembrane region" description="Helical" evidence="1">
    <location>
        <begin position="17"/>
        <end position="35"/>
    </location>
</feature>